<evidence type="ECO:0000313" key="2">
    <source>
        <dbReference type="Proteomes" id="UP001140510"/>
    </source>
</evidence>
<gene>
    <name evidence="1" type="ORF">N0V91_002699</name>
</gene>
<evidence type="ECO:0000313" key="1">
    <source>
        <dbReference type="EMBL" id="KAJ4409343.1"/>
    </source>
</evidence>
<proteinExistence type="predicted"/>
<dbReference type="AlphaFoldDB" id="A0A9W9D9X2"/>
<name>A0A9W9D9X2_9PLEO</name>
<dbReference type="Proteomes" id="UP001140510">
    <property type="component" value="Unassembled WGS sequence"/>
</dbReference>
<organism evidence="1 2">
    <name type="scientific">Didymella pomorum</name>
    <dbReference type="NCBI Taxonomy" id="749634"/>
    <lineage>
        <taxon>Eukaryota</taxon>
        <taxon>Fungi</taxon>
        <taxon>Dikarya</taxon>
        <taxon>Ascomycota</taxon>
        <taxon>Pezizomycotina</taxon>
        <taxon>Dothideomycetes</taxon>
        <taxon>Pleosporomycetidae</taxon>
        <taxon>Pleosporales</taxon>
        <taxon>Pleosporineae</taxon>
        <taxon>Didymellaceae</taxon>
        <taxon>Didymella</taxon>
    </lineage>
</organism>
<reference evidence="1" key="1">
    <citation type="submission" date="2022-10" db="EMBL/GenBank/DDBJ databases">
        <title>Tapping the CABI collections for fungal endophytes: first genome assemblies for Collariella, Neodidymelliopsis, Ascochyta clinopodiicola, Didymella pomorum, Didymosphaeria variabile, Neocosmospora piperis and Neocucurbitaria cava.</title>
        <authorList>
            <person name="Hill R."/>
        </authorList>
    </citation>
    <scope>NUCLEOTIDE SEQUENCE</scope>
    <source>
        <strain evidence="1">IMI 355091</strain>
    </source>
</reference>
<sequence length="120" mass="13984">MMDGQPTIIRWFWTVPVHEREEHARTHQYIASIPAIQDPDRASCERIVERIQREQQDVEAKWSKIVDTAFESSDAARTVDPDTLNKIKEEVTANPLRQVEGVIIFSKGIRRPERLNDFDI</sequence>
<dbReference type="EMBL" id="JAPEVA010000012">
    <property type="protein sequence ID" value="KAJ4409343.1"/>
    <property type="molecule type" value="Genomic_DNA"/>
</dbReference>
<protein>
    <submittedName>
        <fullName evidence="1">Uncharacterized protein</fullName>
    </submittedName>
</protein>
<dbReference type="OrthoDB" id="10487835at2759"/>
<comment type="caution">
    <text evidence="1">The sequence shown here is derived from an EMBL/GenBank/DDBJ whole genome shotgun (WGS) entry which is preliminary data.</text>
</comment>
<keyword evidence="2" id="KW-1185">Reference proteome</keyword>
<accession>A0A9W9D9X2</accession>